<evidence type="ECO:0000256" key="2">
    <source>
        <dbReference type="SAM" id="SignalP"/>
    </source>
</evidence>
<dbReference type="Gene3D" id="2.60.40.1220">
    <property type="match status" value="4"/>
</dbReference>
<feature type="chain" id="PRO_5040964248" evidence="2">
    <location>
        <begin position="29"/>
        <end position="848"/>
    </location>
</feature>
<evidence type="ECO:0000256" key="1">
    <source>
        <dbReference type="ARBA" id="ARBA00022729"/>
    </source>
</evidence>
<dbReference type="Pfam" id="PF18058">
    <property type="entry name" value="SbsC_C"/>
    <property type="match status" value="1"/>
</dbReference>
<evidence type="ECO:0000313" key="4">
    <source>
        <dbReference type="EMBL" id="MCZ8533330.1"/>
    </source>
</evidence>
<dbReference type="InterPro" id="IPR014755">
    <property type="entry name" value="Cu-Rt/internalin_Ig-like"/>
</dbReference>
<keyword evidence="5" id="KW-1185">Reference proteome</keyword>
<dbReference type="AlphaFoldDB" id="A0A9X3L8G7"/>
<evidence type="ECO:0000259" key="3">
    <source>
        <dbReference type="Pfam" id="PF18058"/>
    </source>
</evidence>
<name>A0A9X3L8G7_9BACI</name>
<dbReference type="EMBL" id="JAMKBI010000005">
    <property type="protein sequence ID" value="MCZ8533330.1"/>
    <property type="molecule type" value="Genomic_DNA"/>
</dbReference>
<dbReference type="Proteomes" id="UP001152172">
    <property type="component" value="Unassembled WGS sequence"/>
</dbReference>
<gene>
    <name evidence="4" type="ORF">M9R61_08270</name>
</gene>
<proteinExistence type="predicted"/>
<evidence type="ECO:0000313" key="5">
    <source>
        <dbReference type="Proteomes" id="UP001152172"/>
    </source>
</evidence>
<comment type="caution">
    <text evidence="4">The sequence shown here is derived from an EMBL/GenBank/DDBJ whole genome shotgun (WGS) entry which is preliminary data.</text>
</comment>
<organism evidence="4 5">
    <name type="scientific">Psychrobacillus psychrodurans</name>
    <dbReference type="NCBI Taxonomy" id="126157"/>
    <lineage>
        <taxon>Bacteria</taxon>
        <taxon>Bacillati</taxon>
        <taxon>Bacillota</taxon>
        <taxon>Bacilli</taxon>
        <taxon>Bacillales</taxon>
        <taxon>Bacillaceae</taxon>
        <taxon>Psychrobacillus</taxon>
    </lineage>
</organism>
<protein>
    <submittedName>
        <fullName evidence="4">S-layer homology domain-containing protein</fullName>
    </submittedName>
</protein>
<dbReference type="InterPro" id="IPR041378">
    <property type="entry name" value="S-layer_SbsC_C"/>
</dbReference>
<dbReference type="Gene3D" id="1.20.58.780">
    <property type="match status" value="1"/>
</dbReference>
<feature type="domain" description="SbsC C-terminal" evidence="3">
    <location>
        <begin position="47"/>
        <end position="178"/>
    </location>
</feature>
<dbReference type="RefSeq" id="WP_269921729.1">
    <property type="nucleotide sequence ID" value="NZ_JAMKBI010000005.1"/>
</dbReference>
<accession>A0A9X3L8G7</accession>
<dbReference type="Gene3D" id="1.20.58.770">
    <property type="match status" value="1"/>
</dbReference>
<keyword evidence="1 2" id="KW-0732">Signal</keyword>
<reference evidence="4" key="1">
    <citation type="submission" date="2022-05" db="EMBL/GenBank/DDBJ databases">
        <authorList>
            <person name="Colautti A."/>
            <person name="Iacumin L."/>
        </authorList>
    </citation>
    <scope>NUCLEOTIDE SEQUENCE</scope>
    <source>
        <strain evidence="4">DSM 30747</strain>
    </source>
</reference>
<feature type="signal peptide" evidence="2">
    <location>
        <begin position="1"/>
        <end position="28"/>
    </location>
</feature>
<sequence length="848" mass="90089">MNKKTVINVLSATVIAASALTAAAPAQGASNLDALVQKAVNAGTVLKWAISLEGSADGTTRPYPEYNAAKKARDAAVVAVSKSPAAQKKVYMDKIGKDVNIHITRTMQYIDAITAGEKMQDKQTVLEAQIEKGLIVDETEKAYHELSNEIRKQAILLDRVYGKSTRDAIRDQYKEAAQDVRDSVMHAVTVKMKLDLADAALEANNMDEVEKYLAQANENIGQVQNAKMKATLIASIEAVEARLTPVVKSVRGANAKELVVVFNKAVNKTEAEKTANYSLEGEKFTKAVLSEDENTVTLTTEDELNVNNAKLSIAAIPTKADDKVKTEAHNTLFTFADKTAPVVASVEAKGTTAKITFAEPVQSEGTVSLNGAVTSNYTVSEDNKTVTITGLEAEKSYKVAIVGAKDYANNVANPISLDFTVEKPVVDEVKPSATVSVLNNEIIIDFTEEVTVGTVKINGTDYANKLVQDADDKTKYVLDAQTAGALTGVNFLNNAQIIVEGFKDKANNVGEKVSVTGTLKADKNAPSFVSANVNGNSNKILLTFDDAVSKGNLEAANELVLKVKDGVHQTNSVVDLTTTGTANIAYGYDLDGKDGVKGNEKNIVAIDYTLVKDSTYSFELAGKVVEDRYENQVADTLTFAVTGIEHVQAPAQPEATVVLSDVNVSGKVLTVKYNEDMSDSALVASNYKLGGKALTGDAQLKFVNDRKTVEITLPEGSITANGTYVFEVTSVTAKNGNTLLNNKATSTETLTENIAPVASNITVLNSKTFTVSFSETINDAAANTVTGVNVEIDGKKVTPASVSAVNGQLTVTTTADFALNAAISVEFNSTTNLVDANGNAVKQGIVSK</sequence>